<comment type="caution">
    <text evidence="2">The sequence shown here is derived from an EMBL/GenBank/DDBJ whole genome shotgun (WGS) entry which is preliminary data.</text>
</comment>
<evidence type="ECO:0000313" key="3">
    <source>
        <dbReference type="Proteomes" id="UP001595897"/>
    </source>
</evidence>
<dbReference type="RefSeq" id="WP_382410084.1">
    <property type="nucleotide sequence ID" value="NZ_JBHSGU010000015.1"/>
</dbReference>
<keyword evidence="1" id="KW-0812">Transmembrane</keyword>
<keyword evidence="3" id="KW-1185">Reference proteome</keyword>
<accession>A0ABV9M1F0</accession>
<organism evidence="2 3">
    <name type="scientific">Glaciecola siphonariae</name>
    <dbReference type="NCBI Taxonomy" id="521012"/>
    <lineage>
        <taxon>Bacteria</taxon>
        <taxon>Pseudomonadati</taxon>
        <taxon>Pseudomonadota</taxon>
        <taxon>Gammaproteobacteria</taxon>
        <taxon>Alteromonadales</taxon>
        <taxon>Alteromonadaceae</taxon>
        <taxon>Glaciecola</taxon>
    </lineage>
</organism>
<feature type="transmembrane region" description="Helical" evidence="1">
    <location>
        <begin position="39"/>
        <end position="59"/>
    </location>
</feature>
<evidence type="ECO:0000256" key="1">
    <source>
        <dbReference type="SAM" id="Phobius"/>
    </source>
</evidence>
<protein>
    <submittedName>
        <fullName evidence="2">Uncharacterized protein</fullName>
    </submittedName>
</protein>
<keyword evidence="1" id="KW-0472">Membrane</keyword>
<keyword evidence="1" id="KW-1133">Transmembrane helix</keyword>
<dbReference type="Proteomes" id="UP001595897">
    <property type="component" value="Unassembled WGS sequence"/>
</dbReference>
<reference evidence="3" key="1">
    <citation type="journal article" date="2019" name="Int. J. Syst. Evol. Microbiol.">
        <title>The Global Catalogue of Microorganisms (GCM) 10K type strain sequencing project: providing services to taxonomists for standard genome sequencing and annotation.</title>
        <authorList>
            <consortium name="The Broad Institute Genomics Platform"/>
            <consortium name="The Broad Institute Genome Sequencing Center for Infectious Disease"/>
            <person name="Wu L."/>
            <person name="Ma J."/>
        </authorList>
    </citation>
    <scope>NUCLEOTIDE SEQUENCE [LARGE SCALE GENOMIC DNA]</scope>
    <source>
        <strain evidence="3">KACC 12507</strain>
    </source>
</reference>
<evidence type="ECO:0000313" key="2">
    <source>
        <dbReference type="EMBL" id="MFC4701523.1"/>
    </source>
</evidence>
<dbReference type="EMBL" id="JBHSGU010000015">
    <property type="protein sequence ID" value="MFC4701523.1"/>
    <property type="molecule type" value="Genomic_DNA"/>
</dbReference>
<gene>
    <name evidence="2" type="ORF">ACFO4O_15280</name>
</gene>
<proteinExistence type="predicted"/>
<sequence length="189" mass="21159">MKYFLVITFMIKAKLFYIALSIIFGGIAMYLTGDEAVGIIFATSFFVGIYFWLIGPVNFAEKKAINKLVDDGIATKTNISPLFCSDNDLTLMQDKWVIGVGVIDRFSKVYCVNYNADGLLFHNKDTPYLPICLIKWQNITSILESSKDAIENGSHGIKHSKSIVLVNGKSITLPINDKIKKYFDAHNNS</sequence>
<name>A0ABV9M1F0_9ALTE</name>
<feature type="transmembrane region" description="Helical" evidence="1">
    <location>
        <begin position="15"/>
        <end position="33"/>
    </location>
</feature>